<organism evidence="5 6">
    <name type="scientific">Hypsizygus marmoreus</name>
    <name type="common">White beech mushroom</name>
    <name type="synonym">Agaricus marmoreus</name>
    <dbReference type="NCBI Taxonomy" id="39966"/>
    <lineage>
        <taxon>Eukaryota</taxon>
        <taxon>Fungi</taxon>
        <taxon>Dikarya</taxon>
        <taxon>Basidiomycota</taxon>
        <taxon>Agaricomycotina</taxon>
        <taxon>Agaricomycetes</taxon>
        <taxon>Agaricomycetidae</taxon>
        <taxon>Agaricales</taxon>
        <taxon>Tricholomatineae</taxon>
        <taxon>Lyophyllaceae</taxon>
        <taxon>Hypsizygus</taxon>
    </lineage>
</organism>
<evidence type="ECO:0000256" key="3">
    <source>
        <dbReference type="SAM" id="MobiDB-lite"/>
    </source>
</evidence>
<reference evidence="5" key="1">
    <citation type="submission" date="2018-04" db="EMBL/GenBank/DDBJ databases">
        <title>Whole genome sequencing of Hypsizygus marmoreus.</title>
        <authorList>
            <person name="Choi I.-G."/>
            <person name="Min B."/>
            <person name="Kim J.-G."/>
            <person name="Kim S."/>
            <person name="Oh Y.-L."/>
            <person name="Kong W.-S."/>
            <person name="Park H."/>
            <person name="Jeong J."/>
            <person name="Song E.-S."/>
        </authorList>
    </citation>
    <scope>NUCLEOTIDE SEQUENCE [LARGE SCALE GENOMIC DNA]</scope>
    <source>
        <strain evidence="5">51987-8</strain>
    </source>
</reference>
<keyword evidence="2" id="KW-0106">Calcium</keyword>
<dbReference type="GO" id="GO:0046872">
    <property type="term" value="F:metal ion binding"/>
    <property type="evidence" value="ECO:0007669"/>
    <property type="project" value="UniProtKB-KW"/>
</dbReference>
<feature type="compositionally biased region" description="Pro residues" evidence="3">
    <location>
        <begin position="604"/>
        <end position="631"/>
    </location>
</feature>
<dbReference type="SUPFAM" id="SSF49562">
    <property type="entry name" value="C2 domain (Calcium/lipid-binding domain, CaLB)"/>
    <property type="match status" value="1"/>
</dbReference>
<feature type="compositionally biased region" description="Low complexity" evidence="3">
    <location>
        <begin position="490"/>
        <end position="503"/>
    </location>
</feature>
<sequence>MSTTPREIGTLIVVVLKANHLPNKRHIGKQDPYCVVTVNGEKRRTKAIKRGGQHPEWDEEVRFTLFEDVGDLPRIANGDSSAPPPPPKDENGPKKIKGGKVMKLACFADDPREPDLIGETDVDLTEVLTKGETDEWFTLMNKDKFSGKVYLELTFWSNAPPPEKKVTPKPAKNKQYGGPGSFVPSGESPSPLSNGGSQPSRIVSTGSIYDHSRQNSDAIPSSLRASSSLAKLDLYVPPYEQRNGASPINKVANEFREFGVSDQSRRRESFPPPRGGHTPRPPSPSGYSTFPSQQSHGYDHSISEVTSTYSAHYSPQGPYQPQYENPPSVYQSSIRGPRHSIPTSSSGFMPLPNPSGFVPLSSHTSDPALFGGAPLAYSTPQYSQQPIYTSHTPAPPNPDAYLPPSSSAPFIPQHSLPQSQSFQYPQYAAAPTPTPQPYAAPPQGQLPLVPSASQQSYQGYGPTPSPSHDSVSSHLPQSMSLSSFGAGSRPLPQQPQVVYTQPQIPDPYPLPPSGNSQQPIHSYSPSQSGNTMFPTSSSYQPPPPPAQYGQPSQHPYIANGQPGAAPLLPPPPPPPALPKTSARRQSSLPQPPVLYQQIQSAFDQPPPPPPPPPPEFFGRNPLPPPPPPPPQISGQNSYHPGPPPNPPAQTDSQGQWIPQSSGYVQQSYM</sequence>
<proteinExistence type="predicted"/>
<feature type="compositionally biased region" description="Polar residues" evidence="3">
    <location>
        <begin position="187"/>
        <end position="207"/>
    </location>
</feature>
<keyword evidence="1" id="KW-0479">Metal-binding</keyword>
<dbReference type="InParanoid" id="A0A369JU50"/>
<evidence type="ECO:0000256" key="2">
    <source>
        <dbReference type="ARBA" id="ARBA00022837"/>
    </source>
</evidence>
<evidence type="ECO:0000313" key="6">
    <source>
        <dbReference type="Proteomes" id="UP000076154"/>
    </source>
</evidence>
<dbReference type="SMART" id="SM00239">
    <property type="entry name" value="C2"/>
    <property type="match status" value="1"/>
</dbReference>
<feature type="region of interest" description="Disordered" evidence="3">
    <location>
        <begin position="159"/>
        <end position="224"/>
    </location>
</feature>
<feature type="region of interest" description="Disordered" evidence="3">
    <location>
        <begin position="255"/>
        <end position="669"/>
    </location>
</feature>
<evidence type="ECO:0000256" key="1">
    <source>
        <dbReference type="ARBA" id="ARBA00022723"/>
    </source>
</evidence>
<dbReference type="InterPro" id="IPR035892">
    <property type="entry name" value="C2_domain_sf"/>
</dbReference>
<feature type="region of interest" description="Disordered" evidence="3">
    <location>
        <begin position="73"/>
        <end position="96"/>
    </location>
</feature>
<comment type="caution">
    <text evidence="5">The sequence shown here is derived from an EMBL/GenBank/DDBJ whole genome shotgun (WGS) entry which is preliminary data.</text>
</comment>
<feature type="compositionally biased region" description="Low complexity" evidence="3">
    <location>
        <begin position="470"/>
        <end position="483"/>
    </location>
</feature>
<accession>A0A369JU50</accession>
<dbReference type="InterPro" id="IPR037791">
    <property type="entry name" value="C2_fungal_Inn1"/>
</dbReference>
<dbReference type="STRING" id="39966.A0A369JU50"/>
<dbReference type="Pfam" id="PF00168">
    <property type="entry name" value="C2"/>
    <property type="match status" value="2"/>
</dbReference>
<dbReference type="AlphaFoldDB" id="A0A369JU50"/>
<evidence type="ECO:0000313" key="5">
    <source>
        <dbReference type="EMBL" id="RDB23223.1"/>
    </source>
</evidence>
<dbReference type="PANTHER" id="PTHR46502">
    <property type="entry name" value="C2 DOMAIN-CONTAINING"/>
    <property type="match status" value="1"/>
</dbReference>
<feature type="compositionally biased region" description="Polar residues" evidence="3">
    <location>
        <begin position="287"/>
        <end position="296"/>
    </location>
</feature>
<name>A0A369JU50_HYPMA</name>
<dbReference type="Proteomes" id="UP000076154">
    <property type="component" value="Unassembled WGS sequence"/>
</dbReference>
<feature type="compositionally biased region" description="Basic and acidic residues" evidence="3">
    <location>
        <begin position="255"/>
        <end position="269"/>
    </location>
</feature>
<feature type="compositionally biased region" description="Polar residues" evidence="3">
    <location>
        <begin position="513"/>
        <end position="533"/>
    </location>
</feature>
<feature type="compositionally biased region" description="Pro residues" evidence="3">
    <location>
        <begin position="567"/>
        <end position="577"/>
    </location>
</feature>
<gene>
    <name evidence="5" type="primary">fic1</name>
    <name evidence="5" type="ORF">Hypma_009547</name>
</gene>
<feature type="compositionally biased region" description="Pro residues" evidence="3">
    <location>
        <begin position="270"/>
        <end position="284"/>
    </location>
</feature>
<feature type="compositionally biased region" description="Polar residues" evidence="3">
    <location>
        <begin position="648"/>
        <end position="669"/>
    </location>
</feature>
<keyword evidence="6" id="KW-1185">Reference proteome</keyword>
<feature type="compositionally biased region" description="Polar residues" evidence="3">
    <location>
        <begin position="303"/>
        <end position="334"/>
    </location>
</feature>
<dbReference type="Gene3D" id="2.60.40.150">
    <property type="entry name" value="C2 domain"/>
    <property type="match status" value="1"/>
</dbReference>
<protein>
    <submittedName>
        <fullName evidence="5">Ingression protein fic1</fullName>
    </submittedName>
</protein>
<dbReference type="PROSITE" id="PS50004">
    <property type="entry name" value="C2"/>
    <property type="match status" value="1"/>
</dbReference>
<dbReference type="PANTHER" id="PTHR46502:SF2">
    <property type="entry name" value="16 KDA PHLOEM PROTEIN 2"/>
    <property type="match status" value="1"/>
</dbReference>
<dbReference type="EMBL" id="LUEZ02000047">
    <property type="protein sequence ID" value="RDB23223.1"/>
    <property type="molecule type" value="Genomic_DNA"/>
</dbReference>
<evidence type="ECO:0000259" key="4">
    <source>
        <dbReference type="PROSITE" id="PS50004"/>
    </source>
</evidence>
<feature type="compositionally biased region" description="Polar residues" evidence="3">
    <location>
        <begin position="378"/>
        <end position="392"/>
    </location>
</feature>
<feature type="domain" description="C2" evidence="4">
    <location>
        <begin position="1"/>
        <end position="137"/>
    </location>
</feature>
<dbReference type="CDD" id="cd08681">
    <property type="entry name" value="C2_fungal_Inn1p-like"/>
    <property type="match status" value="1"/>
</dbReference>
<dbReference type="OrthoDB" id="270970at2759"/>
<dbReference type="InterPro" id="IPR000008">
    <property type="entry name" value="C2_dom"/>
</dbReference>